<gene>
    <name evidence="3" type="ORF">ASPBRDRAFT_55626</name>
</gene>
<dbReference type="AlphaFoldDB" id="A0A1L9UH57"/>
<feature type="compositionally biased region" description="Basic and acidic residues" evidence="1">
    <location>
        <begin position="344"/>
        <end position="353"/>
    </location>
</feature>
<name>A0A1L9UH57_ASPBC</name>
<proteinExistence type="predicted"/>
<keyword evidence="2" id="KW-0812">Transmembrane</keyword>
<evidence type="ECO:0000313" key="3">
    <source>
        <dbReference type="EMBL" id="OJJ70970.1"/>
    </source>
</evidence>
<feature type="transmembrane region" description="Helical" evidence="2">
    <location>
        <begin position="758"/>
        <end position="775"/>
    </location>
</feature>
<dbReference type="Proteomes" id="UP000184499">
    <property type="component" value="Unassembled WGS sequence"/>
</dbReference>
<dbReference type="VEuPathDB" id="FungiDB:ASPBRDRAFT_55626"/>
<sequence>MASYKDECHPSRLQASPEVSNLDIRSTWSGSLDEPVNCRISMVAHCIPSTQLSILNIRSSGVSIVDTQLVRLQPDQYSDGTWSSSSSPPSPLFAFSSTTESYSARSPISGSEVSGGHVSANVERSARDLVSSVDGTAEDNFSCHTGTDQLGQPLAHSSTVRNLGDEYTALIDFVEQHRLRKRSATAAGLTDSQPGSDTEEDYSRKATQRNHTASTSPTRVEPKKKVPQGWTGHDGHLLSKEKHDNQLSGESVSQTDHTTLVRSSGSTQAKGVANNSEVKKTASGVKLEASNSSPAHSDTSKEPIHIPEKPVVVRSGFDEVNTDFSVIDEVVPFPVPSNDGTKQASREVWKDPSGKQSNAGSAPSVLDVKESPLLKSGSREVPVVTDSEPDEIAKTRPLPKLTIPQPSHRKVTDGKETCTQTLDGESRSDIHCDPVFTISRGILSVKSPFNLQPGHYKFIVTISVFLRRRKQSEWNDLVIQGLPKLVTGEFGYLLFLLPEKYGLEFRTTNLQRHKIVENCFLAEFSYRGDLVIPLQRCERKFYGVVKDFTVHQEIRAEYAVASVKAESPPELQAKYHAVCSVRLHNRCFWAETCCLILSVDGGPDSVFRSKLDSQESGLKMIHIPARENVGMGSSYLQIICSPRDLELFCVNWTVRLSQPQAISWLPRIYPAFSSPSDRVRHHLRQTFEKVEAVSLSRIERSRGYKEEGPGFDDSEKPADIRETVAAVGDLAEDDKQSLGDCVNMVIPRSQNAIQKMRLVFVCAIYVLGTILAFWLNNTIIDAVASPTKATSTVANLDAGSLNMSQSPTVHWRSYIGQPDTSGEGNTKNDPDLTQGVSVFVEANEEARMAAEATKADHESTRSAPAEAQSLELPQAEHEMTFRDRIDYWLGWRGPVDSEVHGEEIVAQL</sequence>
<dbReference type="OMA" id="SFKRHTL"/>
<feature type="compositionally biased region" description="Basic and acidic residues" evidence="1">
    <location>
        <begin position="233"/>
        <end position="245"/>
    </location>
</feature>
<keyword evidence="4" id="KW-1185">Reference proteome</keyword>
<evidence type="ECO:0000313" key="4">
    <source>
        <dbReference type="Proteomes" id="UP000184499"/>
    </source>
</evidence>
<keyword evidence="2" id="KW-0472">Membrane</keyword>
<reference evidence="4" key="1">
    <citation type="journal article" date="2017" name="Genome Biol.">
        <title>Comparative genomics reveals high biological diversity and specific adaptations in the industrially and medically important fungal genus Aspergillus.</title>
        <authorList>
            <person name="de Vries R.P."/>
            <person name="Riley R."/>
            <person name="Wiebenga A."/>
            <person name="Aguilar-Osorio G."/>
            <person name="Amillis S."/>
            <person name="Uchima C.A."/>
            <person name="Anderluh G."/>
            <person name="Asadollahi M."/>
            <person name="Askin M."/>
            <person name="Barry K."/>
            <person name="Battaglia E."/>
            <person name="Bayram O."/>
            <person name="Benocci T."/>
            <person name="Braus-Stromeyer S.A."/>
            <person name="Caldana C."/>
            <person name="Canovas D."/>
            <person name="Cerqueira G.C."/>
            <person name="Chen F."/>
            <person name="Chen W."/>
            <person name="Choi C."/>
            <person name="Clum A."/>
            <person name="Dos Santos R.A."/>
            <person name="Damasio A.R."/>
            <person name="Diallinas G."/>
            <person name="Emri T."/>
            <person name="Fekete E."/>
            <person name="Flipphi M."/>
            <person name="Freyberg S."/>
            <person name="Gallo A."/>
            <person name="Gournas C."/>
            <person name="Habgood R."/>
            <person name="Hainaut M."/>
            <person name="Harispe M.L."/>
            <person name="Henrissat B."/>
            <person name="Hilden K.S."/>
            <person name="Hope R."/>
            <person name="Hossain A."/>
            <person name="Karabika E."/>
            <person name="Karaffa L."/>
            <person name="Karanyi Z."/>
            <person name="Krasevec N."/>
            <person name="Kuo A."/>
            <person name="Kusch H."/>
            <person name="LaButti K."/>
            <person name="Lagendijk E.L."/>
            <person name="Lapidus A."/>
            <person name="Levasseur A."/>
            <person name="Lindquist E."/>
            <person name="Lipzen A."/>
            <person name="Logrieco A.F."/>
            <person name="MacCabe A."/>
            <person name="Maekelae M.R."/>
            <person name="Malavazi I."/>
            <person name="Melin P."/>
            <person name="Meyer V."/>
            <person name="Mielnichuk N."/>
            <person name="Miskei M."/>
            <person name="Molnar A.P."/>
            <person name="Mule G."/>
            <person name="Ngan C.Y."/>
            <person name="Orejas M."/>
            <person name="Orosz E."/>
            <person name="Ouedraogo J.P."/>
            <person name="Overkamp K.M."/>
            <person name="Park H.-S."/>
            <person name="Perrone G."/>
            <person name="Piumi F."/>
            <person name="Punt P.J."/>
            <person name="Ram A.F."/>
            <person name="Ramon A."/>
            <person name="Rauscher S."/>
            <person name="Record E."/>
            <person name="Riano-Pachon D.M."/>
            <person name="Robert V."/>
            <person name="Roehrig J."/>
            <person name="Ruller R."/>
            <person name="Salamov A."/>
            <person name="Salih N.S."/>
            <person name="Samson R.A."/>
            <person name="Sandor E."/>
            <person name="Sanguinetti M."/>
            <person name="Schuetze T."/>
            <person name="Sepcic K."/>
            <person name="Shelest E."/>
            <person name="Sherlock G."/>
            <person name="Sophianopoulou V."/>
            <person name="Squina F.M."/>
            <person name="Sun H."/>
            <person name="Susca A."/>
            <person name="Todd R.B."/>
            <person name="Tsang A."/>
            <person name="Unkles S.E."/>
            <person name="van de Wiele N."/>
            <person name="van Rossen-Uffink D."/>
            <person name="Oliveira J.V."/>
            <person name="Vesth T.C."/>
            <person name="Visser J."/>
            <person name="Yu J.-H."/>
            <person name="Zhou M."/>
            <person name="Andersen M.R."/>
            <person name="Archer D.B."/>
            <person name="Baker S.E."/>
            <person name="Benoit I."/>
            <person name="Brakhage A.A."/>
            <person name="Braus G.H."/>
            <person name="Fischer R."/>
            <person name="Frisvad J.C."/>
            <person name="Goldman G.H."/>
            <person name="Houbraken J."/>
            <person name="Oakley B."/>
            <person name="Pocsi I."/>
            <person name="Scazzocchio C."/>
            <person name="Seiboth B."/>
            <person name="vanKuyk P.A."/>
            <person name="Wortman J."/>
            <person name="Dyer P.S."/>
            <person name="Grigoriev I.V."/>
        </authorList>
    </citation>
    <scope>NUCLEOTIDE SEQUENCE [LARGE SCALE GENOMIC DNA]</scope>
    <source>
        <strain evidence="4">CBS 101740 / IMI 381727 / IBT 21946</strain>
    </source>
</reference>
<keyword evidence="2" id="KW-1133">Transmembrane helix</keyword>
<feature type="compositionally biased region" description="Polar residues" evidence="1">
    <location>
        <begin position="246"/>
        <end position="276"/>
    </location>
</feature>
<feature type="compositionally biased region" description="Polar residues" evidence="1">
    <location>
        <begin position="209"/>
        <end position="218"/>
    </location>
</feature>
<dbReference type="OrthoDB" id="5599552at2759"/>
<dbReference type="EMBL" id="KV878685">
    <property type="protein sequence ID" value="OJJ70970.1"/>
    <property type="molecule type" value="Genomic_DNA"/>
</dbReference>
<organism evidence="3 4">
    <name type="scientific">Aspergillus brasiliensis (strain CBS 101740 / IMI 381727 / IBT 21946)</name>
    <dbReference type="NCBI Taxonomy" id="767769"/>
    <lineage>
        <taxon>Eukaryota</taxon>
        <taxon>Fungi</taxon>
        <taxon>Dikarya</taxon>
        <taxon>Ascomycota</taxon>
        <taxon>Pezizomycotina</taxon>
        <taxon>Eurotiomycetes</taxon>
        <taxon>Eurotiomycetidae</taxon>
        <taxon>Eurotiales</taxon>
        <taxon>Aspergillaceae</taxon>
        <taxon>Aspergillus</taxon>
        <taxon>Aspergillus subgen. Circumdati</taxon>
    </lineage>
</organism>
<protein>
    <recommendedName>
        <fullName evidence="5">Transmembrane protein</fullName>
    </recommendedName>
</protein>
<accession>A0A1L9UH57</accession>
<dbReference type="GeneID" id="93579903"/>
<feature type="region of interest" description="Disordered" evidence="1">
    <location>
        <begin position="399"/>
        <end position="421"/>
    </location>
</feature>
<evidence type="ECO:0000256" key="2">
    <source>
        <dbReference type="SAM" id="Phobius"/>
    </source>
</evidence>
<feature type="region of interest" description="Disordered" evidence="1">
    <location>
        <begin position="183"/>
        <end position="307"/>
    </location>
</feature>
<feature type="region of interest" description="Disordered" evidence="1">
    <location>
        <begin position="333"/>
        <end position="371"/>
    </location>
</feature>
<feature type="compositionally biased region" description="Basic and acidic residues" evidence="1">
    <location>
        <begin position="298"/>
        <end position="307"/>
    </location>
</feature>
<evidence type="ECO:0000256" key="1">
    <source>
        <dbReference type="SAM" id="MobiDB-lite"/>
    </source>
</evidence>
<dbReference type="RefSeq" id="XP_067478218.1">
    <property type="nucleotide sequence ID" value="XM_067627415.1"/>
</dbReference>
<evidence type="ECO:0008006" key="5">
    <source>
        <dbReference type="Google" id="ProtNLM"/>
    </source>
</evidence>